<keyword evidence="10" id="KW-1133">Transmembrane helix</keyword>
<dbReference type="SUPFAM" id="SSF47699">
    <property type="entry name" value="Bifunctional inhibitor/lipid-transfer protein/seed storage 2S albumin"/>
    <property type="match status" value="1"/>
</dbReference>
<evidence type="ECO:0000256" key="9">
    <source>
        <dbReference type="SAM" id="MobiDB-lite"/>
    </source>
</evidence>
<dbReference type="Gene3D" id="1.10.110.10">
    <property type="entry name" value="Plant lipid-transfer and hydrophobic proteins"/>
    <property type="match status" value="1"/>
</dbReference>
<dbReference type="GO" id="GO:0008289">
    <property type="term" value="F:lipid binding"/>
    <property type="evidence" value="ECO:0007669"/>
    <property type="project" value="InterPro"/>
</dbReference>
<accession>A0A9Q0FGV9</accession>
<evidence type="ECO:0000256" key="4">
    <source>
        <dbReference type="ARBA" id="ARBA00022622"/>
    </source>
</evidence>
<keyword evidence="13" id="KW-1185">Reference proteome</keyword>
<evidence type="ECO:0000256" key="6">
    <source>
        <dbReference type="ARBA" id="ARBA00023157"/>
    </source>
</evidence>
<keyword evidence="5" id="KW-0732">Signal</keyword>
<evidence type="ECO:0000256" key="10">
    <source>
        <dbReference type="SAM" id="Phobius"/>
    </source>
</evidence>
<dbReference type="GO" id="GO:0006869">
    <property type="term" value="P:lipid transport"/>
    <property type="evidence" value="ECO:0007669"/>
    <property type="project" value="InterPro"/>
</dbReference>
<dbReference type="CDD" id="cd00010">
    <property type="entry name" value="AAI_LTSS"/>
    <property type="match status" value="1"/>
</dbReference>
<dbReference type="Pfam" id="PF14368">
    <property type="entry name" value="LTP_2"/>
    <property type="match status" value="1"/>
</dbReference>
<dbReference type="InterPro" id="IPR000528">
    <property type="entry name" value="Plant_nsLTP"/>
</dbReference>
<reference evidence="12" key="1">
    <citation type="submission" date="2022-02" db="EMBL/GenBank/DDBJ databases">
        <authorList>
            <person name="Henning P.M."/>
            <person name="McCubbin A.G."/>
            <person name="Shore J.S."/>
        </authorList>
    </citation>
    <scope>NUCLEOTIDE SEQUENCE</scope>
    <source>
        <strain evidence="12">F60SS</strain>
        <tissue evidence="12">Leaves</tissue>
    </source>
</reference>
<keyword evidence="10" id="KW-0812">Transmembrane</keyword>
<feature type="region of interest" description="Disordered" evidence="9">
    <location>
        <begin position="129"/>
        <end position="166"/>
    </location>
</feature>
<feature type="domain" description="Bifunctional inhibitor/plant lipid transfer protein/seed storage helical" evidence="11">
    <location>
        <begin position="33"/>
        <end position="120"/>
    </location>
</feature>
<dbReference type="EMBL" id="JAKUCV010005724">
    <property type="protein sequence ID" value="KAJ4830136.1"/>
    <property type="molecule type" value="Genomic_DNA"/>
</dbReference>
<dbReference type="GO" id="GO:0005886">
    <property type="term" value="C:plasma membrane"/>
    <property type="evidence" value="ECO:0007669"/>
    <property type="project" value="UniProtKB-SubCell"/>
</dbReference>
<evidence type="ECO:0000256" key="8">
    <source>
        <dbReference type="ARBA" id="ARBA00023288"/>
    </source>
</evidence>
<evidence type="ECO:0000313" key="13">
    <source>
        <dbReference type="Proteomes" id="UP001141552"/>
    </source>
</evidence>
<keyword evidence="3" id="KW-1003">Cell membrane</keyword>
<feature type="transmembrane region" description="Helical" evidence="10">
    <location>
        <begin position="171"/>
        <end position="195"/>
    </location>
</feature>
<proteinExistence type="inferred from homology"/>
<dbReference type="PANTHER" id="PTHR33044">
    <property type="entry name" value="BIFUNCTIONAL INHIBITOR/LIPID-TRANSFER PROTEIN/SEED STORAGE 2S ALBUMIN SUPERFAMILY PROTEIN-RELATED"/>
    <property type="match status" value="1"/>
</dbReference>
<evidence type="ECO:0000256" key="3">
    <source>
        <dbReference type="ARBA" id="ARBA00022475"/>
    </source>
</evidence>
<dbReference type="PRINTS" id="PR00382">
    <property type="entry name" value="LIPIDTRNSFER"/>
</dbReference>
<comment type="subcellular location">
    <subcellularLocation>
        <location evidence="1">Cell membrane</location>
        <topology evidence="1">Lipid-anchor</topology>
        <topology evidence="1">GPI-anchor</topology>
    </subcellularLocation>
</comment>
<keyword evidence="7" id="KW-0325">Glycoprotein</keyword>
<keyword evidence="10" id="KW-0472">Membrane</keyword>
<evidence type="ECO:0000256" key="7">
    <source>
        <dbReference type="ARBA" id="ARBA00023180"/>
    </source>
</evidence>
<gene>
    <name evidence="12" type="ORF">Tsubulata_037899</name>
</gene>
<evidence type="ECO:0000256" key="2">
    <source>
        <dbReference type="ARBA" id="ARBA00009748"/>
    </source>
</evidence>
<keyword evidence="4" id="KW-0336">GPI-anchor</keyword>
<comment type="caution">
    <text evidence="12">The sequence shown here is derived from an EMBL/GenBank/DDBJ whole genome shotgun (WGS) entry which is preliminary data.</text>
</comment>
<protein>
    <recommendedName>
        <fullName evidence="11">Bifunctional inhibitor/plant lipid transfer protein/seed storage helical domain-containing protein</fullName>
    </recommendedName>
</protein>
<keyword evidence="6" id="KW-1015">Disulfide bond</keyword>
<dbReference type="Proteomes" id="UP001141552">
    <property type="component" value="Unassembled WGS sequence"/>
</dbReference>
<dbReference type="InterPro" id="IPR036312">
    <property type="entry name" value="Bifun_inhib/LTP/seed_sf"/>
</dbReference>
<organism evidence="12 13">
    <name type="scientific">Turnera subulata</name>
    <dbReference type="NCBI Taxonomy" id="218843"/>
    <lineage>
        <taxon>Eukaryota</taxon>
        <taxon>Viridiplantae</taxon>
        <taxon>Streptophyta</taxon>
        <taxon>Embryophyta</taxon>
        <taxon>Tracheophyta</taxon>
        <taxon>Spermatophyta</taxon>
        <taxon>Magnoliopsida</taxon>
        <taxon>eudicotyledons</taxon>
        <taxon>Gunneridae</taxon>
        <taxon>Pentapetalae</taxon>
        <taxon>rosids</taxon>
        <taxon>fabids</taxon>
        <taxon>Malpighiales</taxon>
        <taxon>Passifloraceae</taxon>
        <taxon>Turnera</taxon>
    </lineage>
</organism>
<keyword evidence="8" id="KW-0449">Lipoprotein</keyword>
<evidence type="ECO:0000313" key="12">
    <source>
        <dbReference type="EMBL" id="KAJ4830136.1"/>
    </source>
</evidence>
<reference evidence="12" key="2">
    <citation type="journal article" date="2023" name="Plants (Basel)">
        <title>Annotation of the Turnera subulata (Passifloraceae) Draft Genome Reveals the S-Locus Evolved after the Divergence of Turneroideae from Passifloroideae in a Stepwise Manner.</title>
        <authorList>
            <person name="Henning P.M."/>
            <person name="Roalson E.H."/>
            <person name="Mir W."/>
            <person name="McCubbin A.G."/>
            <person name="Shore J.S."/>
        </authorList>
    </citation>
    <scope>NUCLEOTIDE SEQUENCE</scope>
    <source>
        <strain evidence="12">F60SS</strain>
    </source>
</reference>
<dbReference type="InterPro" id="IPR016140">
    <property type="entry name" value="Bifunc_inhib/LTP/seed_store"/>
</dbReference>
<comment type="similarity">
    <text evidence="2">Belongs to the plant LTP family.</text>
</comment>
<dbReference type="AlphaFoldDB" id="A0A9Q0FGV9"/>
<feature type="compositionally biased region" description="Low complexity" evidence="9">
    <location>
        <begin position="136"/>
        <end position="166"/>
    </location>
</feature>
<dbReference type="GO" id="GO:0098552">
    <property type="term" value="C:side of membrane"/>
    <property type="evidence" value="ECO:0007669"/>
    <property type="project" value="UniProtKB-KW"/>
</dbReference>
<dbReference type="OrthoDB" id="785217at2759"/>
<evidence type="ECO:0000256" key="1">
    <source>
        <dbReference type="ARBA" id="ARBA00004609"/>
    </source>
</evidence>
<dbReference type="InterPro" id="IPR043325">
    <property type="entry name" value="LTSS"/>
</dbReference>
<evidence type="ECO:0000256" key="5">
    <source>
        <dbReference type="ARBA" id="ARBA00022729"/>
    </source>
</evidence>
<name>A0A9Q0FGV9_9ROSI</name>
<evidence type="ECO:0000259" key="11">
    <source>
        <dbReference type="Pfam" id="PF14368"/>
    </source>
</evidence>
<sequence length="198" mass="20842">MQNMKKMNKFYACNASTIPTAVVLLVVSSNIMFMVVPQATAQDSSCLYQLAPCLNYLNGTREVPDTCCDPLKNIIKSDQQCLCSMMSNQGSNQAEQAGININEAQQLPLRCGLRVNPLSCIADNAGGGTAGGGGSSNNRNSDGNNGSNSDGNNNNSNSDGNNNNRNSDGNYSAAAACVLPTWLMLSATALFTMALQIL</sequence>